<evidence type="ECO:0000256" key="6">
    <source>
        <dbReference type="ARBA" id="ARBA00022989"/>
    </source>
</evidence>
<evidence type="ECO:0000256" key="8">
    <source>
        <dbReference type="ARBA" id="ARBA00023170"/>
    </source>
</evidence>
<keyword evidence="9 10" id="KW-0807">Transducer</keyword>
<evidence type="ECO:0000256" key="3">
    <source>
        <dbReference type="ARBA" id="ARBA00022606"/>
    </source>
</evidence>
<keyword evidence="6 10" id="KW-1133">Transmembrane helix</keyword>
<evidence type="ECO:0000256" key="4">
    <source>
        <dbReference type="ARBA" id="ARBA00022692"/>
    </source>
</evidence>
<dbReference type="AlphaFoldDB" id="A0AAU9U4E5"/>
<keyword evidence="2" id="KW-1003">Cell membrane</keyword>
<feature type="transmembrane region" description="Helical" evidence="10">
    <location>
        <begin position="45"/>
        <end position="69"/>
    </location>
</feature>
<comment type="subcellular location">
    <subcellularLocation>
        <location evidence="1 10">Cell membrane</location>
        <topology evidence="1 10">Multi-pass membrane protein</topology>
    </subcellularLocation>
</comment>
<dbReference type="PANTHER" id="PTHR21137">
    <property type="entry name" value="ODORANT RECEPTOR"/>
    <property type="match status" value="1"/>
</dbReference>
<evidence type="ECO:0000256" key="10">
    <source>
        <dbReference type="RuleBase" id="RU351113"/>
    </source>
</evidence>
<feature type="transmembrane region" description="Helical" evidence="10">
    <location>
        <begin position="15"/>
        <end position="33"/>
    </location>
</feature>
<dbReference type="InterPro" id="IPR004117">
    <property type="entry name" value="7tm6_olfct_rcpt"/>
</dbReference>
<dbReference type="Pfam" id="PF02949">
    <property type="entry name" value="7tm_6"/>
    <property type="match status" value="1"/>
</dbReference>
<name>A0AAU9U4E5_EUPED</name>
<evidence type="ECO:0000256" key="1">
    <source>
        <dbReference type="ARBA" id="ARBA00004651"/>
    </source>
</evidence>
<keyword evidence="5 10" id="KW-0552">Olfaction</keyword>
<evidence type="ECO:0000256" key="9">
    <source>
        <dbReference type="ARBA" id="ARBA00023224"/>
    </source>
</evidence>
<organism evidence="11 12">
    <name type="scientific">Euphydryas editha</name>
    <name type="common">Edith's checkerspot</name>
    <dbReference type="NCBI Taxonomy" id="104508"/>
    <lineage>
        <taxon>Eukaryota</taxon>
        <taxon>Metazoa</taxon>
        <taxon>Ecdysozoa</taxon>
        <taxon>Arthropoda</taxon>
        <taxon>Hexapoda</taxon>
        <taxon>Insecta</taxon>
        <taxon>Pterygota</taxon>
        <taxon>Neoptera</taxon>
        <taxon>Endopterygota</taxon>
        <taxon>Lepidoptera</taxon>
        <taxon>Glossata</taxon>
        <taxon>Ditrysia</taxon>
        <taxon>Papilionoidea</taxon>
        <taxon>Nymphalidae</taxon>
        <taxon>Nymphalinae</taxon>
        <taxon>Euphydryas</taxon>
    </lineage>
</organism>
<reference evidence="11" key="1">
    <citation type="submission" date="2022-03" db="EMBL/GenBank/DDBJ databases">
        <authorList>
            <person name="Tunstrom K."/>
        </authorList>
    </citation>
    <scope>NUCLEOTIDE SEQUENCE</scope>
</reference>
<keyword evidence="12" id="KW-1185">Reference proteome</keyword>
<dbReference type="EMBL" id="CAKOGL010000012">
    <property type="protein sequence ID" value="CAH2092580.1"/>
    <property type="molecule type" value="Genomic_DNA"/>
</dbReference>
<dbReference type="GO" id="GO:0005549">
    <property type="term" value="F:odorant binding"/>
    <property type="evidence" value="ECO:0007669"/>
    <property type="project" value="InterPro"/>
</dbReference>
<evidence type="ECO:0000256" key="5">
    <source>
        <dbReference type="ARBA" id="ARBA00022725"/>
    </source>
</evidence>
<feature type="transmembrane region" description="Helical" evidence="10">
    <location>
        <begin position="143"/>
        <end position="162"/>
    </location>
</feature>
<comment type="caution">
    <text evidence="11">The sequence shown here is derived from an EMBL/GenBank/DDBJ whole genome shotgun (WGS) entry which is preliminary data.</text>
</comment>
<comment type="similarity">
    <text evidence="10">Belongs to the insect chemoreceptor superfamily. Heteromeric odorant receptor channel (TC 1.A.69) family.</text>
</comment>
<feature type="transmembrane region" description="Helical" evidence="10">
    <location>
        <begin position="189"/>
        <end position="216"/>
    </location>
</feature>
<dbReference type="PANTHER" id="PTHR21137:SF35">
    <property type="entry name" value="ODORANT RECEPTOR 19A-RELATED"/>
    <property type="match status" value="1"/>
</dbReference>
<proteinExistence type="inferred from homology"/>
<keyword evidence="3 10" id="KW-0716">Sensory transduction</keyword>
<evidence type="ECO:0000256" key="2">
    <source>
        <dbReference type="ARBA" id="ARBA00022475"/>
    </source>
</evidence>
<dbReference type="GO" id="GO:0004984">
    <property type="term" value="F:olfactory receptor activity"/>
    <property type="evidence" value="ECO:0007669"/>
    <property type="project" value="InterPro"/>
</dbReference>
<feature type="transmembrane region" description="Helical" evidence="10">
    <location>
        <begin position="376"/>
        <end position="395"/>
    </location>
</feature>
<protein>
    <recommendedName>
        <fullName evidence="10">Odorant receptor</fullName>
    </recommendedName>
</protein>
<keyword evidence="4 10" id="KW-0812">Transmembrane</keyword>
<dbReference type="GO" id="GO:0007165">
    <property type="term" value="P:signal transduction"/>
    <property type="evidence" value="ECO:0007669"/>
    <property type="project" value="UniProtKB-KW"/>
</dbReference>
<accession>A0AAU9U4E5</accession>
<keyword evidence="8 10" id="KW-0675">Receptor</keyword>
<feature type="transmembrane region" description="Helical" evidence="10">
    <location>
        <begin position="81"/>
        <end position="99"/>
    </location>
</feature>
<keyword evidence="7 10" id="KW-0472">Membrane</keyword>
<feature type="transmembrane region" description="Helical" evidence="10">
    <location>
        <begin position="294"/>
        <end position="314"/>
    </location>
</feature>
<evidence type="ECO:0000256" key="7">
    <source>
        <dbReference type="ARBA" id="ARBA00023136"/>
    </source>
</evidence>
<evidence type="ECO:0000313" key="11">
    <source>
        <dbReference type="EMBL" id="CAH2092580.1"/>
    </source>
</evidence>
<evidence type="ECO:0000313" key="12">
    <source>
        <dbReference type="Proteomes" id="UP001153954"/>
    </source>
</evidence>
<gene>
    <name evidence="11" type="ORF">EEDITHA_LOCUS8331</name>
</gene>
<dbReference type="Proteomes" id="UP001153954">
    <property type="component" value="Unassembled WGS sequence"/>
</dbReference>
<dbReference type="GO" id="GO:0005886">
    <property type="term" value="C:plasma membrane"/>
    <property type="evidence" value="ECO:0007669"/>
    <property type="project" value="UniProtKB-SubCell"/>
</dbReference>
<sequence length="410" mass="47788">MWAQLKKFGLDYDDFPTIMENVSLLLWVLTINIQRKWTQRVHLIFYLTTPIAFFTYLYVYLFTTIWLVFFKYGKKDIEASSVILAIGLNSIISATKFLFMKLYANEIKNTVHDFLQCDSQVVPNTRFAKNLRKNLRVVKKRSLLIWITFAANGLIYLILPLATPGRHFTIELFLLYGLEPMFESPNYEIATVIFTISSGFAVYSMVGIAVYVLVIVGYNEAQMYTLSEELRNLWNDSRKFYNHNKHKISDKRQAVYMKEQIMNEFIRIRLKDIIRFHIANINLLRELNQELRPLLALEYTLLVIAIIAELLGGLEHTYLALPYTIVQMLMDCLAGQRLIDASDDFERSVYSCQWEHFNTSNQKTVFLMLMMSEKTLILSTGGFATLNYQFLMAILKTSYSTYTTLKSTVN</sequence>